<evidence type="ECO:0000259" key="1">
    <source>
        <dbReference type="Pfam" id="PF16244"/>
    </source>
</evidence>
<dbReference type="Proteomes" id="UP001478862">
    <property type="component" value="Unassembled WGS sequence"/>
</dbReference>
<dbReference type="RefSeq" id="WP_349658086.1">
    <property type="nucleotide sequence ID" value="NZ_JBEGDG010000001.1"/>
</dbReference>
<organism evidence="2 3">
    <name type="scientific">Lysinibacillus zambalensis</name>
    <dbReference type="NCBI Taxonomy" id="3160866"/>
    <lineage>
        <taxon>Bacteria</taxon>
        <taxon>Bacillati</taxon>
        <taxon>Bacillota</taxon>
        <taxon>Bacilli</taxon>
        <taxon>Bacillales</taxon>
        <taxon>Bacillaceae</taxon>
        <taxon>Lysinibacillus</taxon>
    </lineage>
</organism>
<sequence length="235" mass="27339">MANEVTNEAIIGITDDLELIREVNIGSKLGMVWRKQNWKMQEKDLSVNSFLKMQSEDTVKAFIAKNTGKIQSFGWLHKRLGNLQLNQEACYEKAIDFLQKVIPDYYPYLQRLIRGDEEEDERESNSFIFHAHNQGLPIADMVIVVVNRTTGLIDYYSGPNFGLDELRQMPTVPAISLEKTYRRFLENIDFQLVWDKNYDIEIESYQLIYQACDRQTKLPIRYIDATTGEIIVSNV</sequence>
<feature type="domain" description="YcdB/YcdC repeated" evidence="1">
    <location>
        <begin position="6"/>
        <end position="159"/>
    </location>
</feature>
<dbReference type="InterPro" id="IPR032599">
    <property type="entry name" value="YcdB/YcdC_rep_domain"/>
</dbReference>
<reference evidence="2 3" key="1">
    <citation type="submission" date="2024-06" db="EMBL/GenBank/DDBJ databases">
        <title>Lysinibacillus zambalefons sp. nov., a Novel Firmicute Isolated from the Poon Bato Zambales Hyperalkaline Spring.</title>
        <authorList>
            <person name="Aja J.A."/>
            <person name="Lazaro J.E.H."/>
            <person name="Llorin L.D."/>
            <person name="Lim K.R."/>
            <person name="Teodosio J."/>
            <person name="Dalisay D.S."/>
        </authorList>
    </citation>
    <scope>NUCLEOTIDE SEQUENCE [LARGE SCALE GENOMIC DNA]</scope>
    <source>
        <strain evidence="2 3">M3</strain>
    </source>
</reference>
<accession>A0ABV1MLB5</accession>
<gene>
    <name evidence="2" type="ORF">ABNX05_01615</name>
</gene>
<proteinExistence type="predicted"/>
<evidence type="ECO:0000313" key="2">
    <source>
        <dbReference type="EMBL" id="MEQ6353307.1"/>
    </source>
</evidence>
<dbReference type="Pfam" id="PF16244">
    <property type="entry name" value="DUF4901"/>
    <property type="match status" value="1"/>
</dbReference>
<protein>
    <submittedName>
        <fullName evidence="2">YcdB/YcdC domain-containing protein</fullName>
    </submittedName>
</protein>
<comment type="caution">
    <text evidence="2">The sequence shown here is derived from an EMBL/GenBank/DDBJ whole genome shotgun (WGS) entry which is preliminary data.</text>
</comment>
<dbReference type="EMBL" id="JBEGDG010000001">
    <property type="protein sequence ID" value="MEQ6353307.1"/>
    <property type="molecule type" value="Genomic_DNA"/>
</dbReference>
<keyword evidence="3" id="KW-1185">Reference proteome</keyword>
<evidence type="ECO:0000313" key="3">
    <source>
        <dbReference type="Proteomes" id="UP001478862"/>
    </source>
</evidence>
<name>A0ABV1MLB5_9BACI</name>